<dbReference type="AlphaFoldDB" id="B5BQV1"/>
<dbReference type="PANTHER" id="PTHR43775:SF37">
    <property type="entry name" value="SI:DKEY-61P9.11"/>
    <property type="match status" value="1"/>
</dbReference>
<evidence type="ECO:0000256" key="2">
    <source>
        <dbReference type="ARBA" id="ARBA00022553"/>
    </source>
</evidence>
<dbReference type="EMBL" id="AB376548">
    <property type="protein sequence ID" value="BAG69137.1"/>
    <property type="molecule type" value="Genomic_DNA"/>
</dbReference>
<accession>B5BQV1</accession>
<feature type="non-terminal residue" evidence="4">
    <location>
        <position position="254"/>
    </location>
</feature>
<dbReference type="Pfam" id="PF00698">
    <property type="entry name" value="Acyl_transf_1"/>
    <property type="match status" value="1"/>
</dbReference>
<name>B5BQV1_9BACT</name>
<proteinExistence type="predicted"/>
<dbReference type="Gene3D" id="3.40.366.10">
    <property type="entry name" value="Malonyl-Coenzyme A Acyl Carrier Protein, domain 2"/>
    <property type="match status" value="1"/>
</dbReference>
<dbReference type="SUPFAM" id="SSF52151">
    <property type="entry name" value="FabD/lysophospholipase-like"/>
    <property type="match status" value="1"/>
</dbReference>
<dbReference type="InterPro" id="IPR014043">
    <property type="entry name" value="Acyl_transferase_dom"/>
</dbReference>
<dbReference type="InterPro" id="IPR001227">
    <property type="entry name" value="Ac_transferase_dom_sf"/>
</dbReference>
<sequence>ASWHGVARDLLDEPVFRQAIADCDELLRAHVSWSLLDSLESPGAESVGPDRFQPAFFAVQVALSRLFESVGIVPDAVMGQSLGGVAAAHVAGALSLEDAVRVVVHRGRVTHEHHGQGKMALVALGEAEVAHRLSAYRDRVWISVVSSPVTIVVSGDAPAVEALVAELTAEGVFSRLLDVQYASHCPHMAPVARELVDALAGLAPRAPERMLLSSVSGEVVTAAVHDAAYWGANLREPVRLGAAIDACIDTGHRV</sequence>
<dbReference type="SUPFAM" id="SSF55048">
    <property type="entry name" value="Probable ACP-binding domain of malonyl-CoA ACP transacylase"/>
    <property type="match status" value="1"/>
</dbReference>
<feature type="non-terminal residue" evidence="4">
    <location>
        <position position="1"/>
    </location>
</feature>
<dbReference type="InterPro" id="IPR050091">
    <property type="entry name" value="PKS_NRPS_Biosynth_Enz"/>
</dbReference>
<feature type="domain" description="Malonyl-CoA:ACP transacylase (MAT)" evidence="3">
    <location>
        <begin position="1"/>
        <end position="252"/>
    </location>
</feature>
<dbReference type="InterPro" id="IPR016035">
    <property type="entry name" value="Acyl_Trfase/lysoPLipase"/>
</dbReference>
<dbReference type="SMART" id="SM00827">
    <property type="entry name" value="PKS_AT"/>
    <property type="match status" value="1"/>
</dbReference>
<keyword evidence="2" id="KW-0597">Phosphoprotein</keyword>
<dbReference type="GO" id="GO:0006633">
    <property type="term" value="P:fatty acid biosynthetic process"/>
    <property type="evidence" value="ECO:0007669"/>
    <property type="project" value="TreeGrafter"/>
</dbReference>
<evidence type="ECO:0000259" key="3">
    <source>
        <dbReference type="SMART" id="SM00827"/>
    </source>
</evidence>
<dbReference type="PANTHER" id="PTHR43775">
    <property type="entry name" value="FATTY ACID SYNTHASE"/>
    <property type="match status" value="1"/>
</dbReference>
<keyword evidence="1" id="KW-0596">Phosphopantetheine</keyword>
<protein>
    <submittedName>
        <fullName evidence="4">Polyketide synthase</fullName>
    </submittedName>
</protein>
<evidence type="ECO:0000313" key="4">
    <source>
        <dbReference type="EMBL" id="BAG69137.1"/>
    </source>
</evidence>
<dbReference type="GO" id="GO:0004312">
    <property type="term" value="F:fatty acid synthase activity"/>
    <property type="evidence" value="ECO:0007669"/>
    <property type="project" value="TreeGrafter"/>
</dbReference>
<dbReference type="InterPro" id="IPR016036">
    <property type="entry name" value="Malonyl_transacylase_ACP-bd"/>
</dbReference>
<evidence type="ECO:0000256" key="1">
    <source>
        <dbReference type="ARBA" id="ARBA00022450"/>
    </source>
</evidence>
<organism evidence="4">
    <name type="scientific">Haliangium tepidum</name>
    <dbReference type="NCBI Taxonomy" id="162028"/>
    <lineage>
        <taxon>Bacteria</taxon>
        <taxon>Pseudomonadati</taxon>
        <taxon>Myxococcota</taxon>
        <taxon>Polyangia</taxon>
        <taxon>Haliangiales</taxon>
        <taxon>Kofleriaceae</taxon>
        <taxon>Haliangium</taxon>
    </lineage>
</organism>
<reference evidence="4" key="1">
    <citation type="journal article" date="2008" name="Appl. Environ. Microbiol.">
        <title>PCR detection of type I polyketide synthase genes in myxobacteria.</title>
        <authorList>
            <person name="Komaki H."/>
            <person name="Fudou R."/>
            <person name="Iizuka T."/>
            <person name="Nakajima D."/>
            <person name="Okazaki K."/>
            <person name="Shibata D."/>
            <person name="Ojika M."/>
            <person name="Harayama S."/>
        </authorList>
    </citation>
    <scope>NUCLEOTIDE SEQUENCE</scope>
    <source>
        <strain evidence="4">SMP-10</strain>
    </source>
</reference>